<reference evidence="3" key="1">
    <citation type="submission" date="2012-07" db="EMBL/GenBank/DDBJ databases">
        <title>Genome of the Chinese tree shrew, a rising model animal genetically related to primates.</title>
        <authorList>
            <person name="Zhang G."/>
            <person name="Fan Y."/>
            <person name="Yao Y."/>
            <person name="Huang Z."/>
        </authorList>
    </citation>
    <scope>NUCLEOTIDE SEQUENCE [LARGE SCALE GENOMIC DNA]</scope>
</reference>
<gene>
    <name evidence="2" type="ORF">TREES_T100020352</name>
</gene>
<evidence type="ECO:0000313" key="3">
    <source>
        <dbReference type="Proteomes" id="UP000011518"/>
    </source>
</evidence>
<dbReference type="InterPro" id="IPR029246">
    <property type="entry name" value="TALPID3"/>
</dbReference>
<feature type="region of interest" description="Disordered" evidence="1">
    <location>
        <begin position="615"/>
        <end position="635"/>
    </location>
</feature>
<evidence type="ECO:0008006" key="4">
    <source>
        <dbReference type="Google" id="ProtNLM"/>
    </source>
</evidence>
<accession>L9L2R5</accession>
<dbReference type="PANTHER" id="PTHR15721:SF2">
    <property type="entry name" value="PROTEIN TALPID3"/>
    <property type="match status" value="1"/>
</dbReference>
<organism evidence="2 3">
    <name type="scientific">Tupaia chinensis</name>
    <name type="common">Chinese tree shrew</name>
    <name type="synonym">Tupaia belangeri chinensis</name>
    <dbReference type="NCBI Taxonomy" id="246437"/>
    <lineage>
        <taxon>Eukaryota</taxon>
        <taxon>Metazoa</taxon>
        <taxon>Chordata</taxon>
        <taxon>Craniata</taxon>
        <taxon>Vertebrata</taxon>
        <taxon>Euteleostomi</taxon>
        <taxon>Mammalia</taxon>
        <taxon>Eutheria</taxon>
        <taxon>Euarchontoglires</taxon>
        <taxon>Scandentia</taxon>
        <taxon>Tupaiidae</taxon>
        <taxon>Tupaia</taxon>
    </lineage>
</organism>
<sequence length="635" mass="68643">MKSEKKDPPRLTVQVLPNVDIDSISNGSADISPPLLSPKEAALPPLKNWIQTPEFMNIDEEEVKFPGTNFDEVVDIIQEEEKCDEIPESSEPVLEFNRNIEVVPTKYNGPPFPPVASSFQPTTDILDKVIKRKETLENSLIQWVEQEIMSRIISGLFPVQQQAITNVSVSVSEASEPLTSDVVEGTSARALKLFVDAGVPVNSDMISHFVNEALAETIEVMLGDGEVKKQVPVVTDVSTNETFLPARMCTPVTTPQPTPPLSPLSPLKEHILVKTPNSSPSDSDHDVALPVKEILAEKGNDMPTIMLVNTPTVTPVTTPPPAVALTPTLSEISMDKLKISSPGVPKPWEDGDLPLEEENPNSPPQEELLHPRAIVMSVAKDEEPESLDFPVQPAPPEQVPDMPLPATTKVASPLQMPSSESSTLESTSNTTVTDTETLDRPISEGEVLFSGQKSVPKRGGGLCLTNLNDSLSSTLHDALDMEDDPLSEGQVIRMPCKKFHTDAILSLLAKQNQELLVSQEAVYHSEDLENSVGELSEGQRPRLKAAAENILVGCSLSTQQRMVTAESLAQHCDPNLSPPHVDTVSGERAVPLFTSQSSAAKMSVTLPAVNLEDCSQSLSVSSKQGDTESSGPDTF</sequence>
<dbReference type="GO" id="GO:0005814">
    <property type="term" value="C:centriole"/>
    <property type="evidence" value="ECO:0007669"/>
    <property type="project" value="TreeGrafter"/>
</dbReference>
<dbReference type="GO" id="GO:0036064">
    <property type="term" value="C:ciliary basal body"/>
    <property type="evidence" value="ECO:0007669"/>
    <property type="project" value="TreeGrafter"/>
</dbReference>
<dbReference type="STRING" id="246437.L9L2R5"/>
<protein>
    <recommendedName>
        <fullName evidence="4">Protein TALPID3</fullName>
    </recommendedName>
</protein>
<feature type="region of interest" description="Disordered" evidence="1">
    <location>
        <begin position="381"/>
        <end position="401"/>
    </location>
</feature>
<feature type="compositionally biased region" description="Low complexity" evidence="1">
    <location>
        <begin position="418"/>
        <end position="435"/>
    </location>
</feature>
<proteinExistence type="predicted"/>
<keyword evidence="3" id="KW-1185">Reference proteome</keyword>
<feature type="region of interest" description="Disordered" evidence="1">
    <location>
        <begin position="413"/>
        <end position="441"/>
    </location>
</feature>
<dbReference type="eggNOG" id="ENOG502QUXJ">
    <property type="taxonomic scope" value="Eukaryota"/>
</dbReference>
<dbReference type="InParanoid" id="L9L2R5"/>
<reference evidence="3" key="2">
    <citation type="journal article" date="2013" name="Nat. Commun.">
        <title>Genome of the Chinese tree shrew.</title>
        <authorList>
            <person name="Fan Y."/>
            <person name="Huang Z.Y."/>
            <person name="Cao C.C."/>
            <person name="Chen C.S."/>
            <person name="Chen Y.X."/>
            <person name="Fan D.D."/>
            <person name="He J."/>
            <person name="Hou H.L."/>
            <person name="Hu L."/>
            <person name="Hu X.T."/>
            <person name="Jiang X.T."/>
            <person name="Lai R."/>
            <person name="Lang Y.S."/>
            <person name="Liang B."/>
            <person name="Liao S.G."/>
            <person name="Mu D."/>
            <person name="Ma Y.Y."/>
            <person name="Niu Y.Y."/>
            <person name="Sun X.Q."/>
            <person name="Xia J.Q."/>
            <person name="Xiao J."/>
            <person name="Xiong Z.Q."/>
            <person name="Xu L."/>
            <person name="Yang L."/>
            <person name="Zhang Y."/>
            <person name="Zhao W."/>
            <person name="Zhao X.D."/>
            <person name="Zheng Y.T."/>
            <person name="Zhou J.M."/>
            <person name="Zhu Y.B."/>
            <person name="Zhang G.J."/>
            <person name="Wang J."/>
            <person name="Yao Y.G."/>
        </authorList>
    </citation>
    <scope>NUCLEOTIDE SEQUENCE [LARGE SCALE GENOMIC DNA]</scope>
</reference>
<name>L9L2R5_TUPCH</name>
<evidence type="ECO:0000313" key="2">
    <source>
        <dbReference type="EMBL" id="ELW69029.1"/>
    </source>
</evidence>
<dbReference type="GO" id="GO:0007224">
    <property type="term" value="P:smoothened signaling pathway"/>
    <property type="evidence" value="ECO:0007669"/>
    <property type="project" value="InterPro"/>
</dbReference>
<feature type="compositionally biased region" description="Acidic residues" evidence="1">
    <location>
        <begin position="350"/>
        <end position="359"/>
    </location>
</feature>
<dbReference type="PANTHER" id="PTHR15721">
    <property type="entry name" value="KIAA0586 PROTEIN"/>
    <property type="match status" value="1"/>
</dbReference>
<dbReference type="AlphaFoldDB" id="L9L2R5"/>
<dbReference type="Pfam" id="PF15324">
    <property type="entry name" value="TALPID3"/>
    <property type="match status" value="1"/>
</dbReference>
<dbReference type="EMBL" id="KB320549">
    <property type="protein sequence ID" value="ELW69029.1"/>
    <property type="molecule type" value="Genomic_DNA"/>
</dbReference>
<feature type="region of interest" description="Disordered" evidence="1">
    <location>
        <begin position="338"/>
        <end position="367"/>
    </location>
</feature>
<evidence type="ECO:0000256" key="1">
    <source>
        <dbReference type="SAM" id="MobiDB-lite"/>
    </source>
</evidence>
<dbReference type="Proteomes" id="UP000011518">
    <property type="component" value="Unassembled WGS sequence"/>
</dbReference>